<keyword evidence="5 18" id="KW-0547">Nucleotide-binding</keyword>
<dbReference type="PANTHER" id="PTHR43209">
    <property type="entry name" value="TRNA SULFURTRANSFERASE"/>
    <property type="match status" value="1"/>
</dbReference>
<dbReference type="Pfam" id="PF02926">
    <property type="entry name" value="THUMP"/>
    <property type="match status" value="1"/>
</dbReference>
<feature type="domain" description="THUMP" evidence="19">
    <location>
        <begin position="51"/>
        <end position="154"/>
    </location>
</feature>
<evidence type="ECO:0000256" key="13">
    <source>
        <dbReference type="ARBA" id="ARBA00066827"/>
    </source>
</evidence>
<evidence type="ECO:0000256" key="10">
    <source>
        <dbReference type="ARBA" id="ARBA00052330"/>
    </source>
</evidence>
<comment type="similarity">
    <text evidence="12 18">Belongs to the ThiI family.</text>
</comment>
<organism evidence="20 21">
    <name type="scientific">Mycoplasmopsis gallinarum</name>
    <dbReference type="NCBI Taxonomy" id="29557"/>
    <lineage>
        <taxon>Bacteria</taxon>
        <taxon>Bacillati</taxon>
        <taxon>Mycoplasmatota</taxon>
        <taxon>Mycoplasmoidales</taxon>
        <taxon>Metamycoplasmataceae</taxon>
        <taxon>Mycoplasmopsis</taxon>
    </lineage>
</organism>
<dbReference type="GO" id="GO:0005829">
    <property type="term" value="C:cytosol"/>
    <property type="evidence" value="ECO:0007669"/>
    <property type="project" value="TreeGrafter"/>
</dbReference>
<evidence type="ECO:0000256" key="14">
    <source>
        <dbReference type="ARBA" id="ARBA00071867"/>
    </source>
</evidence>
<evidence type="ECO:0000256" key="8">
    <source>
        <dbReference type="ARBA" id="ARBA00022977"/>
    </source>
</evidence>
<dbReference type="GO" id="GO:0009229">
    <property type="term" value="P:thiamine diphosphate biosynthetic process"/>
    <property type="evidence" value="ECO:0007669"/>
    <property type="project" value="UniProtKB-UniRule"/>
</dbReference>
<keyword evidence="8 18" id="KW-0784">Thiamine biosynthesis</keyword>
<evidence type="ECO:0000256" key="4">
    <source>
        <dbReference type="ARBA" id="ARBA00022679"/>
    </source>
</evidence>
<name>A0A168RDZ4_9BACT</name>
<feature type="binding site" evidence="18">
    <location>
        <position position="276"/>
    </location>
    <ligand>
        <name>ATP</name>
        <dbReference type="ChEBI" id="CHEBI:30616"/>
    </ligand>
</feature>
<protein>
    <recommendedName>
        <fullName evidence="14 18">Probable tRNA sulfurtransferase</fullName>
        <ecNumber evidence="13 18">2.8.1.4</ecNumber>
    </recommendedName>
    <alternativeName>
        <fullName evidence="15 18">Sulfur carrier protein ThiS sulfurtransferase</fullName>
    </alternativeName>
    <alternativeName>
        <fullName evidence="16 18">Thiamine biosynthesis protein ThiI</fullName>
    </alternativeName>
    <alternativeName>
        <fullName evidence="17 18">tRNA 4-thiouridine synthase</fullName>
    </alternativeName>
</protein>
<dbReference type="Pfam" id="PF02568">
    <property type="entry name" value="ThiI"/>
    <property type="match status" value="1"/>
</dbReference>
<dbReference type="InterPro" id="IPR020536">
    <property type="entry name" value="ThiI_AANH"/>
</dbReference>
<dbReference type="EC" id="2.8.1.4" evidence="13 18"/>
<keyword evidence="21" id="KW-1185">Reference proteome</keyword>
<dbReference type="AlphaFoldDB" id="A0A168RDZ4"/>
<evidence type="ECO:0000256" key="1">
    <source>
        <dbReference type="ARBA" id="ARBA00004496"/>
    </source>
</evidence>
<keyword evidence="3 18" id="KW-0820">tRNA-binding</keyword>
<evidence type="ECO:0000256" key="6">
    <source>
        <dbReference type="ARBA" id="ARBA00022840"/>
    </source>
</evidence>
<keyword evidence="7 18" id="KW-0694">RNA-binding</keyword>
<dbReference type="UniPathway" id="UPA00060"/>
<dbReference type="GO" id="GO:0140741">
    <property type="term" value="F:tRNA-uracil-4 sulfurtransferase activity"/>
    <property type="evidence" value="ECO:0007669"/>
    <property type="project" value="UniProtKB-EC"/>
</dbReference>
<dbReference type="PATRIC" id="fig|29557.3.peg.358"/>
<dbReference type="GO" id="GO:0052837">
    <property type="term" value="P:thiazole biosynthetic process"/>
    <property type="evidence" value="ECO:0007669"/>
    <property type="project" value="TreeGrafter"/>
</dbReference>
<dbReference type="EMBL" id="LVLH01000033">
    <property type="protein sequence ID" value="OAB48885.1"/>
    <property type="molecule type" value="Genomic_DNA"/>
</dbReference>
<evidence type="ECO:0000256" key="9">
    <source>
        <dbReference type="ARBA" id="ARBA00050570"/>
    </source>
</evidence>
<dbReference type="SUPFAM" id="SSF52402">
    <property type="entry name" value="Adenine nucleotide alpha hydrolases-like"/>
    <property type="match status" value="1"/>
</dbReference>
<dbReference type="CDD" id="cd01712">
    <property type="entry name" value="PPase_ThiI"/>
    <property type="match status" value="1"/>
</dbReference>
<dbReference type="FunFam" id="3.40.50.620:FF:000053">
    <property type="entry name" value="Probable tRNA sulfurtransferase"/>
    <property type="match status" value="1"/>
</dbReference>
<dbReference type="Gene3D" id="3.40.50.620">
    <property type="entry name" value="HUPs"/>
    <property type="match status" value="1"/>
</dbReference>
<evidence type="ECO:0000256" key="12">
    <source>
        <dbReference type="ARBA" id="ARBA00061472"/>
    </source>
</evidence>
<comment type="catalytic activity">
    <reaction evidence="9 18">
        <text>[ThiI sulfur-carrier protein]-S-sulfanyl-L-cysteine + a uridine in tRNA + 2 reduced [2Fe-2S]-[ferredoxin] + ATP + H(+) = [ThiI sulfur-carrier protein]-L-cysteine + a 4-thiouridine in tRNA + 2 oxidized [2Fe-2S]-[ferredoxin] + AMP + diphosphate</text>
        <dbReference type="Rhea" id="RHEA:24176"/>
        <dbReference type="Rhea" id="RHEA-COMP:10000"/>
        <dbReference type="Rhea" id="RHEA-COMP:10001"/>
        <dbReference type="Rhea" id="RHEA-COMP:13337"/>
        <dbReference type="Rhea" id="RHEA-COMP:13338"/>
        <dbReference type="Rhea" id="RHEA-COMP:13339"/>
        <dbReference type="Rhea" id="RHEA-COMP:13340"/>
        <dbReference type="ChEBI" id="CHEBI:15378"/>
        <dbReference type="ChEBI" id="CHEBI:29950"/>
        <dbReference type="ChEBI" id="CHEBI:30616"/>
        <dbReference type="ChEBI" id="CHEBI:33019"/>
        <dbReference type="ChEBI" id="CHEBI:33737"/>
        <dbReference type="ChEBI" id="CHEBI:33738"/>
        <dbReference type="ChEBI" id="CHEBI:61963"/>
        <dbReference type="ChEBI" id="CHEBI:65315"/>
        <dbReference type="ChEBI" id="CHEBI:136798"/>
        <dbReference type="ChEBI" id="CHEBI:456215"/>
        <dbReference type="EC" id="2.8.1.4"/>
    </reaction>
</comment>
<feature type="binding site" evidence="18">
    <location>
        <position position="285"/>
    </location>
    <ligand>
        <name>ATP</name>
        <dbReference type="ChEBI" id="CHEBI:30616"/>
    </ligand>
</feature>
<dbReference type="NCBIfam" id="TIGR00342">
    <property type="entry name" value="tRNA uracil 4-sulfurtransferase ThiI"/>
    <property type="match status" value="1"/>
</dbReference>
<dbReference type="InterPro" id="IPR003720">
    <property type="entry name" value="tRNA_STrfase"/>
</dbReference>
<keyword evidence="6 18" id="KW-0067">ATP-binding</keyword>
<dbReference type="InterPro" id="IPR049961">
    <property type="entry name" value="ThiI_N"/>
</dbReference>
<evidence type="ECO:0000256" key="2">
    <source>
        <dbReference type="ARBA" id="ARBA00022490"/>
    </source>
</evidence>
<dbReference type="GO" id="GO:0000049">
    <property type="term" value="F:tRNA binding"/>
    <property type="evidence" value="ECO:0007669"/>
    <property type="project" value="UniProtKB-UniRule"/>
</dbReference>
<comment type="function">
    <text evidence="11 18">Catalyzes the ATP-dependent transfer of a sulfur to tRNA to produce 4-thiouridine in position 8 of tRNAs, which functions as a near-UV photosensor. Also catalyzes the transfer of sulfur to the sulfur carrier protein ThiS, forming ThiS-thiocarboxylate. This is a step in the synthesis of thiazole, in the thiamine biosynthesis pathway. The sulfur is donated as persulfide by IscS.</text>
</comment>
<dbReference type="Gene3D" id="3.30.2130.30">
    <property type="match status" value="1"/>
</dbReference>
<dbReference type="OrthoDB" id="9773948at2"/>
<reference evidence="20 21" key="1">
    <citation type="submission" date="2016-03" db="EMBL/GenBank/DDBJ databases">
        <title>Genome sequence of Mycoplasma gallinarum strain Mgn_IPT.</title>
        <authorList>
            <person name="Yacoub E."/>
            <person name="Sirand-Pugnet P."/>
            <person name="Barre A."/>
            <person name="Maurier F."/>
            <person name="Blanchard A."/>
            <person name="Ben Abdelmoumen B.M."/>
        </authorList>
    </citation>
    <scope>NUCLEOTIDE SEQUENCE [LARGE SCALE GENOMIC DNA]</scope>
    <source>
        <strain evidence="20 21">Mgn_IPT</strain>
    </source>
</reference>
<keyword evidence="4 18" id="KW-0808">Transferase</keyword>
<dbReference type="STRING" id="29557.MGALLINA_03670"/>
<evidence type="ECO:0000256" key="18">
    <source>
        <dbReference type="HAMAP-Rule" id="MF_00021"/>
    </source>
</evidence>
<feature type="binding site" evidence="18">
    <location>
        <begin position="172"/>
        <end position="173"/>
    </location>
    <ligand>
        <name>ATP</name>
        <dbReference type="ChEBI" id="CHEBI:30616"/>
    </ligand>
</feature>
<dbReference type="SMART" id="SM00981">
    <property type="entry name" value="THUMP"/>
    <property type="match status" value="1"/>
</dbReference>
<evidence type="ECO:0000313" key="20">
    <source>
        <dbReference type="EMBL" id="OAB48885.1"/>
    </source>
</evidence>
<dbReference type="InterPro" id="IPR054173">
    <property type="entry name" value="ThiI_fer"/>
</dbReference>
<feature type="binding site" evidence="18">
    <location>
        <position position="254"/>
    </location>
    <ligand>
        <name>ATP</name>
        <dbReference type="ChEBI" id="CHEBI:30616"/>
    </ligand>
</feature>
<evidence type="ECO:0000256" key="7">
    <source>
        <dbReference type="ARBA" id="ARBA00022884"/>
    </source>
</evidence>
<dbReference type="InterPro" id="IPR004114">
    <property type="entry name" value="THUMP_dom"/>
</dbReference>
<dbReference type="Proteomes" id="UP000076983">
    <property type="component" value="Unassembled WGS sequence"/>
</dbReference>
<proteinExistence type="inferred from homology"/>
<evidence type="ECO:0000259" key="19">
    <source>
        <dbReference type="PROSITE" id="PS51165"/>
    </source>
</evidence>
<dbReference type="HAMAP" id="MF_00021">
    <property type="entry name" value="ThiI"/>
    <property type="match status" value="1"/>
</dbReference>
<gene>
    <name evidence="18 20" type="primary">thiI</name>
    <name evidence="20" type="ORF">MGALLINA_03670</name>
</gene>
<evidence type="ECO:0000256" key="5">
    <source>
        <dbReference type="ARBA" id="ARBA00022741"/>
    </source>
</evidence>
<comment type="caution">
    <text evidence="20">The sequence shown here is derived from an EMBL/GenBank/DDBJ whole genome shotgun (WGS) entry which is preliminary data.</text>
</comment>
<sequence>MYSKILMRYGELTLKNKNRNLFVDYLNNNIRRIFNLKPEIEYDRMFIPYSEDNLEKMQYLFGISSYSPVVVCEKDLEIIKKTAAALLIKNQAKTFKVEARRSDKNYPYKSQEINMLLGEYLLNNIDGIKVDVHNPECIIAVEIRKNNAYIFDKYIMGLGGLPVGSAGKTLHLMSGGIDSPVAAFELMKRGLKVEFFSFITPPQTDNKTIDKMQRLVKVLTKYQGNSNLFLVDYAKPMNYISLVSNEAFKINLMRRSFYRIATQFAKKQNIFCLSNGENLGQVASQTLESMYTINHVTDLLVLRPLISNDKNETINIAKRIGTYEISIEKASETCELFAPKKPVTKPKLAEAEKLENELNLLNELELEVLNNEISLVQIK</sequence>
<dbReference type="Pfam" id="PF22025">
    <property type="entry name" value="ThiI_fer"/>
    <property type="match status" value="1"/>
</dbReference>
<dbReference type="GO" id="GO:0004810">
    <property type="term" value="F:CCA tRNA nucleotidyltransferase activity"/>
    <property type="evidence" value="ECO:0007669"/>
    <property type="project" value="InterPro"/>
</dbReference>
<dbReference type="GO" id="GO:0009228">
    <property type="term" value="P:thiamine biosynthetic process"/>
    <property type="evidence" value="ECO:0007669"/>
    <property type="project" value="UniProtKB-KW"/>
</dbReference>
<comment type="pathway">
    <text evidence="18">Cofactor biosynthesis; thiamine diphosphate biosynthesis.</text>
</comment>
<accession>A0A168RDZ4</accession>
<evidence type="ECO:0000256" key="16">
    <source>
        <dbReference type="ARBA" id="ARBA00077849"/>
    </source>
</evidence>
<dbReference type="InterPro" id="IPR049962">
    <property type="entry name" value="THUMP_ThiI"/>
</dbReference>
<keyword evidence="2 18" id="KW-0963">Cytoplasm</keyword>
<dbReference type="InterPro" id="IPR014729">
    <property type="entry name" value="Rossmann-like_a/b/a_fold"/>
</dbReference>
<evidence type="ECO:0000256" key="15">
    <source>
        <dbReference type="ARBA" id="ARBA00075337"/>
    </source>
</evidence>
<dbReference type="GO" id="GO:0002937">
    <property type="term" value="P:tRNA 4-thiouridine biosynthesis"/>
    <property type="evidence" value="ECO:0007669"/>
    <property type="project" value="TreeGrafter"/>
</dbReference>
<dbReference type="InterPro" id="IPR050102">
    <property type="entry name" value="tRNA_sulfurtransferase_ThiI"/>
</dbReference>
<dbReference type="GO" id="GO:0005524">
    <property type="term" value="F:ATP binding"/>
    <property type="evidence" value="ECO:0007669"/>
    <property type="project" value="UniProtKB-UniRule"/>
</dbReference>
<comment type="catalytic activity">
    <reaction evidence="10 18">
        <text>[ThiS sulfur-carrier protein]-C-terminal Gly-Gly-AMP + S-sulfanyl-L-cysteinyl-[cysteine desulfurase] + AH2 = [ThiS sulfur-carrier protein]-C-terminal-Gly-aminoethanethioate + L-cysteinyl-[cysteine desulfurase] + A + AMP + 2 H(+)</text>
        <dbReference type="Rhea" id="RHEA:43340"/>
        <dbReference type="Rhea" id="RHEA-COMP:12157"/>
        <dbReference type="Rhea" id="RHEA-COMP:12158"/>
        <dbReference type="Rhea" id="RHEA-COMP:12910"/>
        <dbReference type="Rhea" id="RHEA-COMP:19908"/>
        <dbReference type="ChEBI" id="CHEBI:13193"/>
        <dbReference type="ChEBI" id="CHEBI:15378"/>
        <dbReference type="ChEBI" id="CHEBI:17499"/>
        <dbReference type="ChEBI" id="CHEBI:29950"/>
        <dbReference type="ChEBI" id="CHEBI:61963"/>
        <dbReference type="ChEBI" id="CHEBI:90618"/>
        <dbReference type="ChEBI" id="CHEBI:232372"/>
        <dbReference type="ChEBI" id="CHEBI:456215"/>
    </reaction>
</comment>
<feature type="binding site" evidence="18">
    <location>
        <begin position="197"/>
        <end position="198"/>
    </location>
    <ligand>
        <name>ATP</name>
        <dbReference type="ChEBI" id="CHEBI:30616"/>
    </ligand>
</feature>
<evidence type="ECO:0000256" key="17">
    <source>
        <dbReference type="ARBA" id="ARBA00080570"/>
    </source>
</evidence>
<evidence type="ECO:0000256" key="3">
    <source>
        <dbReference type="ARBA" id="ARBA00022555"/>
    </source>
</evidence>
<evidence type="ECO:0000313" key="21">
    <source>
        <dbReference type="Proteomes" id="UP000076983"/>
    </source>
</evidence>
<dbReference type="PROSITE" id="PS51165">
    <property type="entry name" value="THUMP"/>
    <property type="match status" value="1"/>
</dbReference>
<dbReference type="PANTHER" id="PTHR43209:SF1">
    <property type="entry name" value="TRNA SULFURTRANSFERASE"/>
    <property type="match status" value="1"/>
</dbReference>
<dbReference type="RefSeq" id="WP_063626159.1">
    <property type="nucleotide sequence ID" value="NZ_LVLH01000033.1"/>
</dbReference>
<evidence type="ECO:0000256" key="11">
    <source>
        <dbReference type="ARBA" id="ARBA00058382"/>
    </source>
</evidence>
<comment type="subcellular location">
    <subcellularLocation>
        <location evidence="1 18">Cytoplasm</location>
    </subcellularLocation>
</comment>
<dbReference type="SUPFAM" id="SSF143437">
    <property type="entry name" value="THUMP domain-like"/>
    <property type="match status" value="1"/>
</dbReference>
<dbReference type="CDD" id="cd11716">
    <property type="entry name" value="THUMP_ThiI"/>
    <property type="match status" value="1"/>
</dbReference>